<accession>A0ABZ0KDM2</accession>
<dbReference type="Gene3D" id="2.50.20.20">
    <property type="match status" value="1"/>
</dbReference>
<reference evidence="1 2" key="1">
    <citation type="journal article" date="2021" name="J. Microbiol. Biotechnol.">
        <title>An Efficient Markerless Deletion System Suitable for the Industrial Strains of Streptomyces.</title>
        <authorList>
            <person name="Dong J."/>
            <person name="Wei J."/>
            <person name="Li H."/>
            <person name="Zhao S."/>
            <person name="Guan W."/>
        </authorList>
    </citation>
    <scope>NUCLEOTIDE SEQUENCE [LARGE SCALE GENOMIC DNA]</scope>
    <source>
        <strain evidence="1 2">CICC 11043</strain>
    </source>
</reference>
<dbReference type="InterPro" id="IPR029046">
    <property type="entry name" value="LolA/LolB/LppX"/>
</dbReference>
<evidence type="ECO:0000313" key="2">
    <source>
        <dbReference type="Proteomes" id="UP001305002"/>
    </source>
</evidence>
<dbReference type="PROSITE" id="PS51257">
    <property type="entry name" value="PROKAR_LIPOPROTEIN"/>
    <property type="match status" value="1"/>
</dbReference>
<gene>
    <name evidence="1" type="ORF">R5U08_17020</name>
</gene>
<name>A0ABZ0KDM2_STRC4</name>
<dbReference type="RefSeq" id="WP_317926120.1">
    <property type="nucleotide sequence ID" value="NZ_CP137524.1"/>
</dbReference>
<proteinExistence type="predicted"/>
<evidence type="ECO:0008006" key="3">
    <source>
        <dbReference type="Google" id="ProtNLM"/>
    </source>
</evidence>
<keyword evidence="2" id="KW-1185">Reference proteome</keyword>
<protein>
    <recommendedName>
        <fullName evidence="3">Lipoprotein</fullName>
    </recommendedName>
</protein>
<dbReference type="SUPFAM" id="SSF89392">
    <property type="entry name" value="Prokaryotic lipoproteins and lipoprotein localization factors"/>
    <property type="match status" value="1"/>
</dbReference>
<sequence length="283" mass="29569">MTGRQRERRHRRTGAAVVAAGVMAGVGLGAGGCAGGDAVAGDAPGGDAVVELHRAADRLVEAGSSKARTSMEMATGGTRVTIRGAGVYDYRKRMGQLRVLLPQDPAGATERRPITELLAPGALFMKNRGAGVPPDKWVRVDIRTLPDGNLVTGGATDPFAAAEVLRGTRSAKFVGRTEVAGTGVRHYRGTADLGAAAKKASEGNKEALKAAAKGFATAEVPFDVYLDDEGRIRKVRHRFSFVGGQQKSPVAVASVTLLYDFGASARVRLPDADDIYAGKIAEE</sequence>
<dbReference type="EMBL" id="CP137524">
    <property type="protein sequence ID" value="WOT35731.1"/>
    <property type="molecule type" value="Genomic_DNA"/>
</dbReference>
<organism evidence="1 2">
    <name type="scientific">Streptomyces coeruleorubidus</name>
    <dbReference type="NCBI Taxonomy" id="116188"/>
    <lineage>
        <taxon>Bacteria</taxon>
        <taxon>Bacillati</taxon>
        <taxon>Actinomycetota</taxon>
        <taxon>Actinomycetes</taxon>
        <taxon>Kitasatosporales</taxon>
        <taxon>Streptomycetaceae</taxon>
        <taxon>Streptomyces</taxon>
    </lineage>
</organism>
<evidence type="ECO:0000313" key="1">
    <source>
        <dbReference type="EMBL" id="WOT35731.1"/>
    </source>
</evidence>
<reference evidence="1 2" key="2">
    <citation type="journal article" date="2024" name="Microb. Biotechnol.">
        <title>The involvement of multiple ABC transporters in daunorubicin efflux in Streptomyces coeruleorubidus.</title>
        <authorList>
            <person name="Dong J."/>
            <person name="Ning J."/>
            <person name="Tian Y."/>
            <person name="Li H."/>
            <person name="Chen H."/>
            <person name="Guan W."/>
        </authorList>
    </citation>
    <scope>NUCLEOTIDE SEQUENCE [LARGE SCALE GENOMIC DNA]</scope>
    <source>
        <strain evidence="1 2">CICC 11043</strain>
    </source>
</reference>
<dbReference type="Proteomes" id="UP001305002">
    <property type="component" value="Chromosome"/>
</dbReference>